<evidence type="ECO:0000256" key="5">
    <source>
        <dbReference type="PIRSR" id="PIRSR000524-50"/>
    </source>
</evidence>
<dbReference type="GO" id="GO:0019265">
    <property type="term" value="P:glycine biosynthetic process, by transamination of glyoxylate"/>
    <property type="evidence" value="ECO:0007669"/>
    <property type="project" value="TreeGrafter"/>
</dbReference>
<dbReference type="RefSeq" id="WP_076342934.1">
    <property type="nucleotide sequence ID" value="NZ_CP019082.1"/>
</dbReference>
<keyword evidence="10" id="KW-1185">Reference proteome</keyword>
<dbReference type="SUPFAM" id="SSF53383">
    <property type="entry name" value="PLP-dependent transferases"/>
    <property type="match status" value="1"/>
</dbReference>
<dbReference type="InterPro" id="IPR015421">
    <property type="entry name" value="PyrdxlP-dep_Trfase_major"/>
</dbReference>
<dbReference type="PANTHER" id="PTHR21152">
    <property type="entry name" value="AMINOTRANSFERASE CLASS V"/>
    <property type="match status" value="1"/>
</dbReference>
<feature type="domain" description="Aminotransferase class V" evidence="8">
    <location>
        <begin position="27"/>
        <end position="322"/>
    </location>
</feature>
<comment type="similarity">
    <text evidence="2 6">Belongs to the class-V pyridoxal-phosphate-dependent aminotransferase family.</text>
</comment>
<dbReference type="InterPro" id="IPR015424">
    <property type="entry name" value="PyrdxlP-dep_Trfase"/>
</dbReference>
<organism evidence="9 10">
    <name type="scientific">Paludisphaera borealis</name>
    <dbReference type="NCBI Taxonomy" id="1387353"/>
    <lineage>
        <taxon>Bacteria</taxon>
        <taxon>Pseudomonadati</taxon>
        <taxon>Planctomycetota</taxon>
        <taxon>Planctomycetia</taxon>
        <taxon>Isosphaerales</taxon>
        <taxon>Isosphaeraceae</taxon>
        <taxon>Paludisphaera</taxon>
    </lineage>
</organism>
<dbReference type="GO" id="GO:0008453">
    <property type="term" value="F:alanine-glyoxylate transaminase activity"/>
    <property type="evidence" value="ECO:0007669"/>
    <property type="project" value="TreeGrafter"/>
</dbReference>
<keyword evidence="9" id="KW-0670">Pyruvate</keyword>
<accession>A0A1U7CIE6</accession>
<evidence type="ECO:0000256" key="6">
    <source>
        <dbReference type="RuleBase" id="RU004075"/>
    </source>
</evidence>
<evidence type="ECO:0000256" key="2">
    <source>
        <dbReference type="ARBA" id="ARBA00009236"/>
    </source>
</evidence>
<reference evidence="10" key="1">
    <citation type="submission" date="2016-12" db="EMBL/GenBank/DDBJ databases">
        <title>Comparative genomics of four Isosphaeraceae planctomycetes: a common pool of plasmids and glycoside hydrolase genes.</title>
        <authorList>
            <person name="Ivanova A."/>
        </authorList>
    </citation>
    <scope>NUCLEOTIDE SEQUENCE [LARGE SCALE GENOMIC DNA]</scope>
    <source>
        <strain evidence="10">PX4</strain>
    </source>
</reference>
<comment type="cofactor">
    <cofactor evidence="1 5 7">
        <name>pyridoxal 5'-phosphate</name>
        <dbReference type="ChEBI" id="CHEBI:597326"/>
    </cofactor>
</comment>
<feature type="modified residue" description="N6-(pyridoxal phosphate)lysine" evidence="5">
    <location>
        <position position="190"/>
    </location>
</feature>
<evidence type="ECO:0000256" key="7">
    <source>
        <dbReference type="RuleBase" id="RU004504"/>
    </source>
</evidence>
<dbReference type="OrthoDB" id="389074at2"/>
<feature type="binding site" evidence="4">
    <location>
        <position position="332"/>
    </location>
    <ligand>
        <name>substrate</name>
    </ligand>
</feature>
<dbReference type="InterPro" id="IPR020578">
    <property type="entry name" value="Aminotrans_V_PyrdxlP_BS"/>
</dbReference>
<proteinExistence type="inferred from homology"/>
<dbReference type="GO" id="GO:0004760">
    <property type="term" value="F:L-serine-pyruvate transaminase activity"/>
    <property type="evidence" value="ECO:0007669"/>
    <property type="project" value="UniProtKB-EC"/>
</dbReference>
<protein>
    <submittedName>
        <fullName evidence="9">Serine-pyruvate aminotransferase</fullName>
        <ecNumber evidence="9">2.6.1.51</ecNumber>
    </submittedName>
</protein>
<dbReference type="EC" id="2.6.1.51" evidence="9"/>
<keyword evidence="9" id="KW-0032">Aminotransferase</keyword>
<dbReference type="PANTHER" id="PTHR21152:SF40">
    <property type="entry name" value="ALANINE--GLYOXYLATE AMINOTRANSFERASE"/>
    <property type="match status" value="1"/>
</dbReference>
<dbReference type="EMBL" id="CP019082">
    <property type="protein sequence ID" value="APW58653.1"/>
    <property type="molecule type" value="Genomic_DNA"/>
</dbReference>
<dbReference type="AlphaFoldDB" id="A0A1U7CIE6"/>
<evidence type="ECO:0000313" key="10">
    <source>
        <dbReference type="Proteomes" id="UP000186309"/>
    </source>
</evidence>
<dbReference type="Proteomes" id="UP000186309">
    <property type="component" value="Chromosome"/>
</dbReference>
<dbReference type="KEGG" id="pbor:BSF38_00052"/>
<name>A0A1U7CIE6_9BACT</name>
<dbReference type="Pfam" id="PF00266">
    <property type="entry name" value="Aminotran_5"/>
    <property type="match status" value="1"/>
</dbReference>
<evidence type="ECO:0000256" key="3">
    <source>
        <dbReference type="ARBA" id="ARBA00022898"/>
    </source>
</evidence>
<dbReference type="FunFam" id="3.90.1150.10:FF:000031">
    <property type="entry name" value="Serine--glyoxylate aminotransferase"/>
    <property type="match status" value="1"/>
</dbReference>
<dbReference type="STRING" id="1387353.BSF38_00052"/>
<keyword evidence="3 5" id="KW-0663">Pyridoxal phosphate</keyword>
<dbReference type="Gene3D" id="3.40.640.10">
    <property type="entry name" value="Type I PLP-dependent aspartate aminotransferase-like (Major domain)"/>
    <property type="match status" value="1"/>
</dbReference>
<evidence type="ECO:0000259" key="8">
    <source>
        <dbReference type="Pfam" id="PF00266"/>
    </source>
</evidence>
<evidence type="ECO:0000256" key="1">
    <source>
        <dbReference type="ARBA" id="ARBA00001933"/>
    </source>
</evidence>
<gene>
    <name evidence="9" type="ORF">BSF38_00052</name>
</gene>
<keyword evidence="9" id="KW-0808">Transferase</keyword>
<evidence type="ECO:0000313" key="9">
    <source>
        <dbReference type="EMBL" id="APW58653.1"/>
    </source>
</evidence>
<dbReference type="InterPro" id="IPR015422">
    <property type="entry name" value="PyrdxlP-dep_Trfase_small"/>
</dbReference>
<dbReference type="PROSITE" id="PS00595">
    <property type="entry name" value="AA_TRANSFER_CLASS_5"/>
    <property type="match status" value="1"/>
</dbReference>
<sequence>MRKPRLMTPGPAMVPEDVLLELARPVIHHRSDEAKQVIVEVSEGLKEVFQTQNDVMILTASGTGAMEAAIVNTVPPGGKALVLNAGHFAARWGSIAKAFGINVVTIDTEWGQTVDPEKVAEALRQHPDTVAVFGTLSETSTGTGHPIEAVAKVVAQTPAIFVVDGISGVGAMECRTDEWGIDVLCAGSQKALMLPPGLAFITVSTKGWAKIDAFESHSYYFNLKAARSKAKEFDTPYTPAHTLILALRTALRRIREEGMENVWKRHTRMSEACQAGVQALGLELFSAKPAEGLTAFRVPEGFKDSQIRNKMAERFGVTTVGGQGKIKGKIVRIGHMGYTDELDVISALAALEMTLAELGFDVEPGKGVTAAQQVLIGQRAAANVG</sequence>
<dbReference type="PIRSF" id="PIRSF000524">
    <property type="entry name" value="SPT"/>
    <property type="match status" value="1"/>
</dbReference>
<dbReference type="Gene3D" id="3.90.1150.10">
    <property type="entry name" value="Aspartate Aminotransferase, domain 1"/>
    <property type="match status" value="1"/>
</dbReference>
<dbReference type="InterPro" id="IPR000192">
    <property type="entry name" value="Aminotrans_V_dom"/>
</dbReference>
<dbReference type="InterPro" id="IPR024169">
    <property type="entry name" value="SP_NH2Trfase/AEP_transaminase"/>
</dbReference>
<evidence type="ECO:0000256" key="4">
    <source>
        <dbReference type="PIRSR" id="PIRSR000524-1"/>
    </source>
</evidence>